<gene>
    <name evidence="1" type="ORF">GCM10022423_05590</name>
</gene>
<keyword evidence="2" id="KW-1185">Reference proteome</keyword>
<organism evidence="1 2">
    <name type="scientific">Flavobacterium ginsengiterrae</name>
    <dbReference type="NCBI Taxonomy" id="871695"/>
    <lineage>
        <taxon>Bacteria</taxon>
        <taxon>Pseudomonadati</taxon>
        <taxon>Bacteroidota</taxon>
        <taxon>Flavobacteriia</taxon>
        <taxon>Flavobacteriales</taxon>
        <taxon>Flavobacteriaceae</taxon>
        <taxon>Flavobacterium</taxon>
    </lineage>
</organism>
<sequence length="179" mass="21027">MYFYKMKFTLSQMEEYVNDGRAIDATMGGLILGRSHDEGGIYFFVKKGDYYSLEGEVEGFEYILNFGATDFFEESSKRFHQYEKHKGDFEEYIPKPDIKILDTRREIEPKFLLFDDNEFSIINKHSTKGYLQTIDKMNRAITYKIIGENLAERIVNNTDSIEIKFYDESEGFVQISKSN</sequence>
<dbReference type="EMBL" id="BAABDU010000002">
    <property type="protein sequence ID" value="GAA3757998.1"/>
    <property type="molecule type" value="Genomic_DNA"/>
</dbReference>
<proteinExistence type="predicted"/>
<evidence type="ECO:0000313" key="2">
    <source>
        <dbReference type="Proteomes" id="UP001500748"/>
    </source>
</evidence>
<reference evidence="2" key="1">
    <citation type="journal article" date="2019" name="Int. J. Syst. Evol. Microbiol.">
        <title>The Global Catalogue of Microorganisms (GCM) 10K type strain sequencing project: providing services to taxonomists for standard genome sequencing and annotation.</title>
        <authorList>
            <consortium name="The Broad Institute Genomics Platform"/>
            <consortium name="The Broad Institute Genome Sequencing Center for Infectious Disease"/>
            <person name="Wu L."/>
            <person name="Ma J."/>
        </authorList>
    </citation>
    <scope>NUCLEOTIDE SEQUENCE [LARGE SCALE GENOMIC DNA]</scope>
    <source>
        <strain evidence="2">JCM 17337</strain>
    </source>
</reference>
<name>A0ABP7G7V8_9FLAO</name>
<accession>A0ABP7G7V8</accession>
<evidence type="ECO:0000313" key="1">
    <source>
        <dbReference type="EMBL" id="GAA3757998.1"/>
    </source>
</evidence>
<protein>
    <submittedName>
        <fullName evidence="1">Uncharacterized protein</fullName>
    </submittedName>
</protein>
<comment type="caution">
    <text evidence="1">The sequence shown here is derived from an EMBL/GenBank/DDBJ whole genome shotgun (WGS) entry which is preliminary data.</text>
</comment>
<dbReference type="Proteomes" id="UP001500748">
    <property type="component" value="Unassembled WGS sequence"/>
</dbReference>